<dbReference type="AlphaFoldDB" id="A0A841FTN5"/>
<dbReference type="GO" id="GO:0003700">
    <property type="term" value="F:DNA-binding transcription factor activity"/>
    <property type="evidence" value="ECO:0007669"/>
    <property type="project" value="InterPro"/>
</dbReference>
<reference evidence="6 7" key="1">
    <citation type="submission" date="2020-08" db="EMBL/GenBank/DDBJ databases">
        <title>Genomic Encyclopedia of Type Strains, Phase IV (KMG-IV): sequencing the most valuable type-strain genomes for metagenomic binning, comparative biology and taxonomic classification.</title>
        <authorList>
            <person name="Goeker M."/>
        </authorList>
    </citation>
    <scope>NUCLEOTIDE SEQUENCE [LARGE SCALE GENOMIC DNA]</scope>
    <source>
        <strain evidence="6 7">YIM 65646</strain>
    </source>
</reference>
<proteinExistence type="inferred from homology"/>
<dbReference type="Gene3D" id="1.10.10.10">
    <property type="entry name" value="Winged helix-like DNA-binding domain superfamily/Winged helix DNA-binding domain"/>
    <property type="match status" value="1"/>
</dbReference>
<accession>A0A841FTN5</accession>
<dbReference type="Proteomes" id="UP000548476">
    <property type="component" value="Unassembled WGS sequence"/>
</dbReference>
<name>A0A841FTN5_9ACTN</name>
<evidence type="ECO:0000313" key="7">
    <source>
        <dbReference type="Proteomes" id="UP000548476"/>
    </source>
</evidence>
<dbReference type="Gene3D" id="3.40.190.10">
    <property type="entry name" value="Periplasmic binding protein-like II"/>
    <property type="match status" value="2"/>
</dbReference>
<dbReference type="EMBL" id="JACHGT010000022">
    <property type="protein sequence ID" value="MBB6039386.1"/>
    <property type="molecule type" value="Genomic_DNA"/>
</dbReference>
<dbReference type="Pfam" id="PF03466">
    <property type="entry name" value="LysR_substrate"/>
    <property type="match status" value="1"/>
</dbReference>
<gene>
    <name evidence="6" type="ORF">HNR73_007281</name>
</gene>
<sequence>MELELRHLRVLVAIADTGGLGRAAVALGMSQPAVSTQLRRIERVFGESLFVRTSGGVRLTSYGLDVVERARDVLDRADALVRRPVPPSVVTALRLGSTTTPILAGLVARLRTAFPSVAVSVSSIYATDTLVRSLEDGELDVALAMDYPGLELRHSGNVAHRVVATEPTFVAMPADHPLSHRVEVALSDLSADTWFVTPDDGAGWPGVFYAACREAGFTPPATHEFLGTDQTLAMIAARLGVTACQPTVRAVAGLNVKPLAGSPLWSRHILAWRTDGPGAALAAALHHHAASVYRELIPRAPHFRAWLHRNKVVPTG</sequence>
<evidence type="ECO:0000256" key="3">
    <source>
        <dbReference type="ARBA" id="ARBA00023125"/>
    </source>
</evidence>
<organism evidence="6 7">
    <name type="scientific">Phytomonospora endophytica</name>
    <dbReference type="NCBI Taxonomy" id="714109"/>
    <lineage>
        <taxon>Bacteria</taxon>
        <taxon>Bacillati</taxon>
        <taxon>Actinomycetota</taxon>
        <taxon>Actinomycetes</taxon>
        <taxon>Micromonosporales</taxon>
        <taxon>Micromonosporaceae</taxon>
        <taxon>Phytomonospora</taxon>
    </lineage>
</organism>
<dbReference type="GO" id="GO:0003677">
    <property type="term" value="F:DNA binding"/>
    <property type="evidence" value="ECO:0007669"/>
    <property type="project" value="UniProtKB-KW"/>
</dbReference>
<dbReference type="InterPro" id="IPR000847">
    <property type="entry name" value="LysR_HTH_N"/>
</dbReference>
<dbReference type="PROSITE" id="PS50931">
    <property type="entry name" value="HTH_LYSR"/>
    <property type="match status" value="1"/>
</dbReference>
<dbReference type="SUPFAM" id="SSF46785">
    <property type="entry name" value="Winged helix' DNA-binding domain"/>
    <property type="match status" value="1"/>
</dbReference>
<dbReference type="InterPro" id="IPR005119">
    <property type="entry name" value="LysR_subst-bd"/>
</dbReference>
<dbReference type="InterPro" id="IPR036390">
    <property type="entry name" value="WH_DNA-bd_sf"/>
</dbReference>
<comment type="caution">
    <text evidence="6">The sequence shown here is derived from an EMBL/GenBank/DDBJ whole genome shotgun (WGS) entry which is preliminary data.</text>
</comment>
<evidence type="ECO:0000256" key="2">
    <source>
        <dbReference type="ARBA" id="ARBA00023015"/>
    </source>
</evidence>
<evidence type="ECO:0000256" key="4">
    <source>
        <dbReference type="ARBA" id="ARBA00023163"/>
    </source>
</evidence>
<keyword evidence="4" id="KW-0804">Transcription</keyword>
<evidence type="ECO:0000256" key="1">
    <source>
        <dbReference type="ARBA" id="ARBA00009437"/>
    </source>
</evidence>
<dbReference type="PANTHER" id="PTHR30346:SF30">
    <property type="entry name" value="SMALL NEUTRAL PROTEASE REGULATORY PROTEIN"/>
    <property type="match status" value="1"/>
</dbReference>
<dbReference type="InterPro" id="IPR036388">
    <property type="entry name" value="WH-like_DNA-bd_sf"/>
</dbReference>
<evidence type="ECO:0000259" key="5">
    <source>
        <dbReference type="PROSITE" id="PS50931"/>
    </source>
</evidence>
<dbReference type="GO" id="GO:0032993">
    <property type="term" value="C:protein-DNA complex"/>
    <property type="evidence" value="ECO:0007669"/>
    <property type="project" value="TreeGrafter"/>
</dbReference>
<dbReference type="PRINTS" id="PR00039">
    <property type="entry name" value="HTHLYSR"/>
</dbReference>
<dbReference type="PANTHER" id="PTHR30346">
    <property type="entry name" value="TRANSCRIPTIONAL DUAL REGULATOR HCAR-RELATED"/>
    <property type="match status" value="1"/>
</dbReference>
<keyword evidence="3 6" id="KW-0238">DNA-binding</keyword>
<dbReference type="CDD" id="cd08414">
    <property type="entry name" value="PBP2_LTTR_aromatics_like"/>
    <property type="match status" value="1"/>
</dbReference>
<dbReference type="Pfam" id="PF00126">
    <property type="entry name" value="HTH_1"/>
    <property type="match status" value="1"/>
</dbReference>
<dbReference type="SUPFAM" id="SSF53850">
    <property type="entry name" value="Periplasmic binding protein-like II"/>
    <property type="match status" value="1"/>
</dbReference>
<keyword evidence="2" id="KW-0805">Transcription regulation</keyword>
<feature type="domain" description="HTH lysR-type" evidence="5">
    <location>
        <begin position="3"/>
        <end position="60"/>
    </location>
</feature>
<keyword evidence="7" id="KW-1185">Reference proteome</keyword>
<protein>
    <submittedName>
        <fullName evidence="6">DNA-binding transcriptional LysR family regulator</fullName>
    </submittedName>
</protein>
<dbReference type="RefSeq" id="WP_184792478.1">
    <property type="nucleotide sequence ID" value="NZ_BONT01000084.1"/>
</dbReference>
<evidence type="ECO:0000313" key="6">
    <source>
        <dbReference type="EMBL" id="MBB6039386.1"/>
    </source>
</evidence>
<comment type="similarity">
    <text evidence="1">Belongs to the LysR transcriptional regulatory family.</text>
</comment>